<evidence type="ECO:0000313" key="2">
    <source>
        <dbReference type="Proteomes" id="UP000625316"/>
    </source>
</evidence>
<reference evidence="1" key="1">
    <citation type="submission" date="2020-10" db="EMBL/GenBank/DDBJ databases">
        <authorList>
            <person name="Castelo-Branco R."/>
            <person name="Eusebio N."/>
            <person name="Adriana R."/>
            <person name="Vieira A."/>
            <person name="Brugerolle De Fraissinette N."/>
            <person name="Rezende De Castro R."/>
            <person name="Schneider M.P."/>
            <person name="Vasconcelos V."/>
            <person name="Leao P.N."/>
        </authorList>
    </citation>
    <scope>NUCLEOTIDE SEQUENCE</scope>
    <source>
        <strain evidence="1">LEGE 11480</strain>
    </source>
</reference>
<dbReference type="SUPFAM" id="SSF46785">
    <property type="entry name" value="Winged helix' DNA-binding domain"/>
    <property type="match status" value="1"/>
</dbReference>
<dbReference type="EMBL" id="JADEXQ010000049">
    <property type="protein sequence ID" value="MBE9030985.1"/>
    <property type="molecule type" value="Genomic_DNA"/>
</dbReference>
<keyword evidence="2" id="KW-1185">Reference proteome</keyword>
<protein>
    <submittedName>
        <fullName evidence="1">Uncharacterized protein</fullName>
    </submittedName>
</protein>
<dbReference type="InterPro" id="IPR036390">
    <property type="entry name" value="WH_DNA-bd_sf"/>
</dbReference>
<gene>
    <name evidence="1" type="ORF">IQ266_14720</name>
</gene>
<accession>A0A928VR01</accession>
<sequence length="214" mass="23207">MAIGDRQLKILQVIHAGHTTGDAIVDAMNSSPQMLSHYIAQMVEDGYIKAARLYDNELRDFVVVRASLTPDGEAVLAQMAQTTPTVAVAQPSPAASANTPPQLVASARSDATGAAADVVTDYSLVGDSLRTLTTLIAELPPDWRDLAAVYLDDLQAEINIAYRRRPIRIRAYFLALLRMVLPVVPQLPHGDNFVQQARLLSRELGIPVKLPGDD</sequence>
<dbReference type="AlphaFoldDB" id="A0A928VR01"/>
<dbReference type="InterPro" id="IPR036388">
    <property type="entry name" value="WH-like_DNA-bd_sf"/>
</dbReference>
<dbReference type="Proteomes" id="UP000625316">
    <property type="component" value="Unassembled WGS sequence"/>
</dbReference>
<evidence type="ECO:0000313" key="1">
    <source>
        <dbReference type="EMBL" id="MBE9030985.1"/>
    </source>
</evidence>
<comment type="caution">
    <text evidence="1">The sequence shown here is derived from an EMBL/GenBank/DDBJ whole genome shotgun (WGS) entry which is preliminary data.</text>
</comment>
<dbReference type="RefSeq" id="WP_264325817.1">
    <property type="nucleotide sequence ID" value="NZ_JADEXQ010000049.1"/>
</dbReference>
<organism evidence="1 2">
    <name type="scientific">Romeriopsis navalis LEGE 11480</name>
    <dbReference type="NCBI Taxonomy" id="2777977"/>
    <lineage>
        <taxon>Bacteria</taxon>
        <taxon>Bacillati</taxon>
        <taxon>Cyanobacteriota</taxon>
        <taxon>Cyanophyceae</taxon>
        <taxon>Leptolyngbyales</taxon>
        <taxon>Leptolyngbyaceae</taxon>
        <taxon>Romeriopsis</taxon>
        <taxon>Romeriopsis navalis</taxon>
    </lineage>
</organism>
<dbReference type="Gene3D" id="1.10.10.10">
    <property type="entry name" value="Winged helix-like DNA-binding domain superfamily/Winged helix DNA-binding domain"/>
    <property type="match status" value="1"/>
</dbReference>
<proteinExistence type="predicted"/>
<name>A0A928VR01_9CYAN</name>